<dbReference type="EMBL" id="JAJSOF020000038">
    <property type="protein sequence ID" value="KAJ4427134.1"/>
    <property type="molecule type" value="Genomic_DNA"/>
</dbReference>
<evidence type="ECO:0000313" key="1">
    <source>
        <dbReference type="EMBL" id="KAJ4427134.1"/>
    </source>
</evidence>
<protein>
    <submittedName>
        <fullName evidence="1">Uncharacterized protein</fullName>
    </submittedName>
</protein>
<sequence>MLRNSDLNNFMKERHCGSVAFCLDLQQVQNWQLVKLITLAKFHFIHCASLTFPQSPQHSTYYGVVPFFEGLSYELDVTCIRLFCDGYSGQNKNMHIVHALCFWLQSKAPPHISEVVVHFPVRGHSFLLADRLFGVVEKTLCKKAKIITPNDYRAVYETVDSVKNLGEN</sequence>
<gene>
    <name evidence="1" type="ORF">ANN_24750</name>
</gene>
<proteinExistence type="predicted"/>
<dbReference type="Proteomes" id="UP001148838">
    <property type="component" value="Unassembled WGS sequence"/>
</dbReference>
<reference evidence="1 2" key="1">
    <citation type="journal article" date="2022" name="Allergy">
        <title>Genome assembly and annotation of Periplaneta americana reveal a comprehensive cockroach allergen profile.</title>
        <authorList>
            <person name="Wang L."/>
            <person name="Xiong Q."/>
            <person name="Saelim N."/>
            <person name="Wang L."/>
            <person name="Nong W."/>
            <person name="Wan A.T."/>
            <person name="Shi M."/>
            <person name="Liu X."/>
            <person name="Cao Q."/>
            <person name="Hui J.H.L."/>
            <person name="Sookrung N."/>
            <person name="Leung T.F."/>
            <person name="Tungtrongchitr A."/>
            <person name="Tsui S.K.W."/>
        </authorList>
    </citation>
    <scope>NUCLEOTIDE SEQUENCE [LARGE SCALE GENOMIC DNA]</scope>
    <source>
        <strain evidence="1">PWHHKU_190912</strain>
    </source>
</reference>
<name>A0ABQ8RZH3_PERAM</name>
<accession>A0ABQ8RZH3</accession>
<organism evidence="1 2">
    <name type="scientific">Periplaneta americana</name>
    <name type="common">American cockroach</name>
    <name type="synonym">Blatta americana</name>
    <dbReference type="NCBI Taxonomy" id="6978"/>
    <lineage>
        <taxon>Eukaryota</taxon>
        <taxon>Metazoa</taxon>
        <taxon>Ecdysozoa</taxon>
        <taxon>Arthropoda</taxon>
        <taxon>Hexapoda</taxon>
        <taxon>Insecta</taxon>
        <taxon>Pterygota</taxon>
        <taxon>Neoptera</taxon>
        <taxon>Polyneoptera</taxon>
        <taxon>Dictyoptera</taxon>
        <taxon>Blattodea</taxon>
        <taxon>Blattoidea</taxon>
        <taxon>Blattidae</taxon>
        <taxon>Blattinae</taxon>
        <taxon>Periplaneta</taxon>
    </lineage>
</organism>
<keyword evidence="2" id="KW-1185">Reference proteome</keyword>
<comment type="caution">
    <text evidence="1">The sequence shown here is derived from an EMBL/GenBank/DDBJ whole genome shotgun (WGS) entry which is preliminary data.</text>
</comment>
<evidence type="ECO:0000313" key="2">
    <source>
        <dbReference type="Proteomes" id="UP001148838"/>
    </source>
</evidence>